<keyword evidence="2" id="KW-0677">Repeat</keyword>
<evidence type="ECO:0000256" key="1">
    <source>
        <dbReference type="ARBA" id="ARBA00012612"/>
    </source>
</evidence>
<dbReference type="Proteomes" id="UP001165160">
    <property type="component" value="Unassembled WGS sequence"/>
</dbReference>
<evidence type="ECO:0000256" key="3">
    <source>
        <dbReference type="ARBA" id="ARBA00023002"/>
    </source>
</evidence>
<evidence type="ECO:0000313" key="11">
    <source>
        <dbReference type="Proteomes" id="UP001165160"/>
    </source>
</evidence>
<name>A0A9W7B8Z4_9STRA</name>
<evidence type="ECO:0000256" key="7">
    <source>
        <dbReference type="ARBA" id="ARBA00047804"/>
    </source>
</evidence>
<evidence type="ECO:0000256" key="6">
    <source>
        <dbReference type="ARBA" id="ARBA00047388"/>
    </source>
</evidence>
<comment type="similarity">
    <text evidence="5">Belongs to the nucleoredoxin family.</text>
</comment>
<dbReference type="InterPro" id="IPR052259">
    <property type="entry name" value="Nucleoredoxin-like"/>
</dbReference>
<dbReference type="AlphaFoldDB" id="A0A9W7B8Z4"/>
<dbReference type="InterPro" id="IPR013766">
    <property type="entry name" value="Thioredoxin_domain"/>
</dbReference>
<dbReference type="EC" id="1.8.1.8" evidence="1"/>
<dbReference type="EMBL" id="BRXX01000056">
    <property type="protein sequence ID" value="GMH86052.1"/>
    <property type="molecule type" value="Genomic_DNA"/>
</dbReference>
<comment type="caution">
    <text evidence="10">The sequence shown here is derived from an EMBL/GenBank/DDBJ whole genome shotgun (WGS) entry which is preliminary data.</text>
</comment>
<feature type="domain" description="Thioredoxin" evidence="9">
    <location>
        <begin position="29"/>
        <end position="197"/>
    </location>
</feature>
<protein>
    <recommendedName>
        <fullName evidence="1">protein-disulfide reductase</fullName>
        <ecNumber evidence="1">1.8.1.8</ecNumber>
    </recommendedName>
</protein>
<evidence type="ECO:0000256" key="8">
    <source>
        <dbReference type="SAM" id="MobiDB-lite"/>
    </source>
</evidence>
<dbReference type="GO" id="GO:0047134">
    <property type="term" value="F:protein-disulfide reductase [NAD(P)H] activity"/>
    <property type="evidence" value="ECO:0007669"/>
    <property type="project" value="UniProtKB-EC"/>
</dbReference>
<feature type="region of interest" description="Disordered" evidence="8">
    <location>
        <begin position="1"/>
        <end position="35"/>
    </location>
</feature>
<comment type="catalytic activity">
    <reaction evidence="6">
        <text>[protein]-dithiol + NAD(+) = [protein]-disulfide + NADH + H(+)</text>
        <dbReference type="Rhea" id="RHEA:18749"/>
        <dbReference type="Rhea" id="RHEA-COMP:10593"/>
        <dbReference type="Rhea" id="RHEA-COMP:10594"/>
        <dbReference type="ChEBI" id="CHEBI:15378"/>
        <dbReference type="ChEBI" id="CHEBI:29950"/>
        <dbReference type="ChEBI" id="CHEBI:50058"/>
        <dbReference type="ChEBI" id="CHEBI:57540"/>
        <dbReference type="ChEBI" id="CHEBI:57945"/>
        <dbReference type="EC" id="1.8.1.8"/>
    </reaction>
</comment>
<keyword evidence="4" id="KW-0520">NAD</keyword>
<dbReference type="PANTHER" id="PTHR13871">
    <property type="entry name" value="THIOREDOXIN"/>
    <property type="match status" value="1"/>
</dbReference>
<dbReference type="Pfam" id="PF13905">
    <property type="entry name" value="Thioredoxin_8"/>
    <property type="match status" value="1"/>
</dbReference>
<evidence type="ECO:0000256" key="5">
    <source>
        <dbReference type="ARBA" id="ARBA00025782"/>
    </source>
</evidence>
<comment type="catalytic activity">
    <reaction evidence="7">
        <text>[protein]-dithiol + NADP(+) = [protein]-disulfide + NADPH + H(+)</text>
        <dbReference type="Rhea" id="RHEA:18753"/>
        <dbReference type="Rhea" id="RHEA-COMP:10593"/>
        <dbReference type="Rhea" id="RHEA-COMP:10594"/>
        <dbReference type="ChEBI" id="CHEBI:15378"/>
        <dbReference type="ChEBI" id="CHEBI:29950"/>
        <dbReference type="ChEBI" id="CHEBI:50058"/>
        <dbReference type="ChEBI" id="CHEBI:57783"/>
        <dbReference type="ChEBI" id="CHEBI:58349"/>
        <dbReference type="EC" id="1.8.1.8"/>
    </reaction>
</comment>
<dbReference type="InterPro" id="IPR036249">
    <property type="entry name" value="Thioredoxin-like_sf"/>
</dbReference>
<evidence type="ECO:0000259" key="9">
    <source>
        <dbReference type="PROSITE" id="PS51352"/>
    </source>
</evidence>
<accession>A0A9W7B8Z4</accession>
<dbReference type="PROSITE" id="PS51352">
    <property type="entry name" value="THIOREDOXIN_2"/>
    <property type="match status" value="1"/>
</dbReference>
<dbReference type="PANTHER" id="PTHR13871:SF96">
    <property type="entry name" value="THIOREDOXIN DOMAIN-CONTAINING PROTEIN"/>
    <property type="match status" value="1"/>
</dbReference>
<keyword evidence="3" id="KW-0560">Oxidoreductase</keyword>
<keyword evidence="11" id="KW-1185">Reference proteome</keyword>
<gene>
    <name evidence="10" type="ORF">TrVE_jg4417</name>
</gene>
<dbReference type="Gene3D" id="3.40.30.10">
    <property type="entry name" value="Glutaredoxin"/>
    <property type="match status" value="1"/>
</dbReference>
<dbReference type="InterPro" id="IPR012336">
    <property type="entry name" value="Thioredoxin-like_fold"/>
</dbReference>
<organism evidence="10 11">
    <name type="scientific">Triparma verrucosa</name>
    <dbReference type="NCBI Taxonomy" id="1606542"/>
    <lineage>
        <taxon>Eukaryota</taxon>
        <taxon>Sar</taxon>
        <taxon>Stramenopiles</taxon>
        <taxon>Ochrophyta</taxon>
        <taxon>Bolidophyceae</taxon>
        <taxon>Parmales</taxon>
        <taxon>Triparmaceae</taxon>
        <taxon>Triparma</taxon>
    </lineage>
</organism>
<proteinExistence type="inferred from homology"/>
<evidence type="ECO:0000256" key="4">
    <source>
        <dbReference type="ARBA" id="ARBA00023027"/>
    </source>
</evidence>
<reference evidence="11" key="1">
    <citation type="journal article" date="2023" name="Commun. Biol.">
        <title>Genome analysis of Parmales, the sister group of diatoms, reveals the evolutionary specialization of diatoms from phago-mixotrophs to photoautotrophs.</title>
        <authorList>
            <person name="Ban H."/>
            <person name="Sato S."/>
            <person name="Yoshikawa S."/>
            <person name="Yamada K."/>
            <person name="Nakamura Y."/>
            <person name="Ichinomiya M."/>
            <person name="Sato N."/>
            <person name="Blanc-Mathieu R."/>
            <person name="Endo H."/>
            <person name="Kuwata A."/>
            <person name="Ogata H."/>
        </authorList>
    </citation>
    <scope>NUCLEOTIDE SEQUENCE [LARGE SCALE GENOMIC DNA]</scope>
    <source>
        <strain evidence="11">NIES 3699</strain>
    </source>
</reference>
<dbReference type="SUPFAM" id="SSF52833">
    <property type="entry name" value="Thioredoxin-like"/>
    <property type="match status" value="1"/>
</dbReference>
<evidence type="ECO:0000313" key="10">
    <source>
        <dbReference type="EMBL" id="GMH86052.1"/>
    </source>
</evidence>
<evidence type="ECO:0000256" key="2">
    <source>
        <dbReference type="ARBA" id="ARBA00022737"/>
    </source>
</evidence>
<sequence>MSTNEDLESCPVVPTPNSNPLEIDESSELNPSSSKPELRGILNLLSGDISAPSSLSETTVTHYSMPSREYVATKAYICLYFSAAWCPPCRAFSPKLSKWAKEHEDDVGVIFVSHDTSEKEMLGFVQNKNFAFMPFRDRTFTTLNQILSVSMLPTLVIVNRSNGKVITHWGRTCVEKNPDHCVEEWKNGRAGVSWLQTLCTIS</sequence>